<dbReference type="Gene3D" id="2.60.40.420">
    <property type="entry name" value="Cupredoxins - blue copper proteins"/>
    <property type="match status" value="1"/>
</dbReference>
<dbReference type="InterPro" id="IPR000923">
    <property type="entry name" value="BlueCu_1"/>
</dbReference>
<proteinExistence type="predicted"/>
<organism evidence="4 5">
    <name type="scientific">Candidatus Doudnabacteria bacterium RIFCSPHIGHO2_01_52_17</name>
    <dbReference type="NCBI Taxonomy" id="1817820"/>
    <lineage>
        <taxon>Bacteria</taxon>
        <taxon>Candidatus Doudnaibacteriota</taxon>
    </lineage>
</organism>
<dbReference type="GO" id="GO:0005507">
    <property type="term" value="F:copper ion binding"/>
    <property type="evidence" value="ECO:0007669"/>
    <property type="project" value="InterPro"/>
</dbReference>
<reference evidence="4 5" key="1">
    <citation type="journal article" date="2016" name="Nat. Commun.">
        <title>Thousands of microbial genomes shed light on interconnected biogeochemical processes in an aquifer system.</title>
        <authorList>
            <person name="Anantharaman K."/>
            <person name="Brown C.T."/>
            <person name="Hug L.A."/>
            <person name="Sharon I."/>
            <person name="Castelle C.J."/>
            <person name="Probst A.J."/>
            <person name="Thomas B.C."/>
            <person name="Singh A."/>
            <person name="Wilkins M.J."/>
            <person name="Karaoz U."/>
            <person name="Brodie E.L."/>
            <person name="Williams K.H."/>
            <person name="Hubbard S.S."/>
            <person name="Banfield J.F."/>
        </authorList>
    </citation>
    <scope>NUCLEOTIDE SEQUENCE [LARGE SCALE GENOMIC DNA]</scope>
</reference>
<feature type="non-terminal residue" evidence="4">
    <location>
        <position position="1"/>
    </location>
</feature>
<dbReference type="InterPro" id="IPR008972">
    <property type="entry name" value="Cupredoxin"/>
</dbReference>
<keyword evidence="2" id="KW-0186">Copper</keyword>
<accession>A0A1F5NAA4</accession>
<dbReference type="Proteomes" id="UP000176547">
    <property type="component" value="Unassembled WGS sequence"/>
</dbReference>
<evidence type="ECO:0000256" key="1">
    <source>
        <dbReference type="ARBA" id="ARBA00022723"/>
    </source>
</evidence>
<dbReference type="AlphaFoldDB" id="A0A1F5NAA4"/>
<sequence>SANHFLTEGEHAVVVEYYENGGGAVVREEERAVESPLKTFDVSGINYAFSVTEIRVNLGERVKINFSSAGGFHDWVLDGYGVGTPRVSAGATTSVEFLADTPGAFEYFCSVGSHRILGMVGTLIVE</sequence>
<name>A0A1F5NAA4_9BACT</name>
<evidence type="ECO:0000313" key="4">
    <source>
        <dbReference type="EMBL" id="OGE74596.1"/>
    </source>
</evidence>
<evidence type="ECO:0000259" key="3">
    <source>
        <dbReference type="Pfam" id="PF00127"/>
    </source>
</evidence>
<gene>
    <name evidence="4" type="ORF">A3K06_01570</name>
</gene>
<dbReference type="EMBL" id="MFEG01000053">
    <property type="protein sequence ID" value="OGE74596.1"/>
    <property type="molecule type" value="Genomic_DNA"/>
</dbReference>
<keyword evidence="1" id="KW-0479">Metal-binding</keyword>
<feature type="domain" description="Blue (type 1) copper" evidence="3">
    <location>
        <begin position="47"/>
        <end position="126"/>
    </location>
</feature>
<evidence type="ECO:0000313" key="5">
    <source>
        <dbReference type="Proteomes" id="UP000176547"/>
    </source>
</evidence>
<dbReference type="SUPFAM" id="SSF49503">
    <property type="entry name" value="Cupredoxins"/>
    <property type="match status" value="1"/>
</dbReference>
<dbReference type="GO" id="GO:0009055">
    <property type="term" value="F:electron transfer activity"/>
    <property type="evidence" value="ECO:0007669"/>
    <property type="project" value="InterPro"/>
</dbReference>
<evidence type="ECO:0000256" key="2">
    <source>
        <dbReference type="ARBA" id="ARBA00023008"/>
    </source>
</evidence>
<comment type="caution">
    <text evidence="4">The sequence shown here is derived from an EMBL/GenBank/DDBJ whole genome shotgun (WGS) entry which is preliminary data.</text>
</comment>
<dbReference type="Pfam" id="PF00127">
    <property type="entry name" value="Copper-bind"/>
    <property type="match status" value="1"/>
</dbReference>
<protein>
    <recommendedName>
        <fullName evidence="3">Blue (type 1) copper domain-containing protein</fullName>
    </recommendedName>
</protein>